<dbReference type="SMART" id="SM00015">
    <property type="entry name" value="IQ"/>
    <property type="match status" value="2"/>
</dbReference>
<evidence type="ECO:0000313" key="1">
    <source>
        <dbReference type="EMBL" id="KAG9391054.1"/>
    </source>
</evidence>
<dbReference type="Proteomes" id="UP000717585">
    <property type="component" value="Unassembled WGS sequence"/>
</dbReference>
<dbReference type="PROSITE" id="PS50096">
    <property type="entry name" value="IQ"/>
    <property type="match status" value="1"/>
</dbReference>
<keyword evidence="2" id="KW-1185">Reference proteome</keyword>
<dbReference type="EMBL" id="JAHDYR010000062">
    <property type="protein sequence ID" value="KAG9391054.1"/>
    <property type="molecule type" value="Genomic_DNA"/>
</dbReference>
<organism evidence="1 2">
    <name type="scientific">Carpediemonas membranifera</name>
    <dbReference type="NCBI Taxonomy" id="201153"/>
    <lineage>
        <taxon>Eukaryota</taxon>
        <taxon>Metamonada</taxon>
        <taxon>Carpediemonas-like organisms</taxon>
        <taxon>Carpediemonas</taxon>
    </lineage>
</organism>
<comment type="caution">
    <text evidence="1">The sequence shown here is derived from an EMBL/GenBank/DDBJ whole genome shotgun (WGS) entry which is preliminary data.</text>
</comment>
<dbReference type="AlphaFoldDB" id="A0A8J6AZJ0"/>
<evidence type="ECO:0000313" key="2">
    <source>
        <dbReference type="Proteomes" id="UP000717585"/>
    </source>
</evidence>
<dbReference type="Gene3D" id="1.20.5.190">
    <property type="match status" value="1"/>
</dbReference>
<dbReference type="OrthoDB" id="76388at2759"/>
<protein>
    <submittedName>
        <fullName evidence="1">Uncharacterized protein</fullName>
    </submittedName>
</protein>
<sequence length="720" mass="78712">MVVALNRRIQCPHIATRSPQPRMAITRTQKPQARKKISTRTTRVFLRPNTQRTADITASFAISSRSGHTALIFELQNVFARPCQTRVTTTGCICTSFAATSISAHGSASIQVRWDGTSRKAQVTVSFTVLDAWHTLTIPIACPTADSAEEGEDWPAIENKLAHILNAALSPCSAPHPPTVEVRLGAASARLTKIREGVQTAIGAGRLALKPCDPVRDLGFRAAWRGRWLDVFSKTVLARCVREAMDAAPQYFECVSSEADAAVLVETILDTGDAGVIVETALVLVAMIDSVKVSSDLLIFKRSSRIKSMAEFVSNLSDIINSTRQSIPKLLQALGCGLTLAQTSKEELYANCSIQNLALDLRDGCRVSILLDRLYGWGSYGVMTHPATDGAARANWARLGQLVLEQGRDDVADAIGRHSSLVIAGHREATMAIARFLIDLAAAQNLIPRSDMADLTQLDLQESRSASAIVIQARVRQWLARTTFLRLSSAALVLQRAYRRRVAGIAERAQASLLLQRVARGWLVRRRVGFFSVSVRGDRPTLGDSTTTALDNMCRGHRVTASSQTLDRATAVSVACAEVVCSKAEDVVRTLGAFSGRDHRDCTVALLHVLANTLAWTDLIGVLLRGELNSKLVSIIVDILQITRSDKDMFNSACTILMMLGQSGRWRHAVRKEQACLARLKRLRDLLDTRRSMKIGSEDAMRMADRNYNRVNSVLVALGV</sequence>
<proteinExistence type="predicted"/>
<name>A0A8J6AZJ0_9EUKA</name>
<dbReference type="InterPro" id="IPR000048">
    <property type="entry name" value="IQ_motif_EF-hand-BS"/>
</dbReference>
<reference evidence="1" key="1">
    <citation type="submission" date="2021-05" db="EMBL/GenBank/DDBJ databases">
        <title>A free-living protist that lacks canonical eukaryotic 1 DNA replication and segregation systems.</title>
        <authorList>
            <person name="Salas-Leiva D.E."/>
            <person name="Tromer E.C."/>
            <person name="Curtis B.A."/>
            <person name="Jerlstrom-Hultqvist J."/>
            <person name="Kolisko M."/>
            <person name="Yi Z."/>
            <person name="Salas-Leiva J.S."/>
            <person name="Gallot-Lavallee L."/>
            <person name="Kops G.J.P.L."/>
            <person name="Archibald J.M."/>
            <person name="Simpson A.G.B."/>
            <person name="Roger A.J."/>
        </authorList>
    </citation>
    <scope>NUCLEOTIDE SEQUENCE</scope>
    <source>
        <strain evidence="1">BICM</strain>
    </source>
</reference>
<gene>
    <name evidence="1" type="ORF">J8273_7328</name>
</gene>
<accession>A0A8J6AZJ0</accession>